<dbReference type="PANTHER" id="PTHR31500">
    <property type="entry name" value="AT-HOOK MOTIF NUCLEAR-LOCALIZED PROTEIN 9"/>
    <property type="match status" value="1"/>
</dbReference>
<reference evidence="8 9" key="1">
    <citation type="journal article" date="2023" name="Plants (Basel)">
        <title>Bridging the Gap: Combining Genomics and Transcriptomics Approaches to Understand Stylosanthes scabra, an Orphan Legume from the Brazilian Caatinga.</title>
        <authorList>
            <person name="Ferreira-Neto J.R.C."/>
            <person name="da Silva M.D."/>
            <person name="Binneck E."/>
            <person name="de Melo N.F."/>
            <person name="da Silva R.H."/>
            <person name="de Melo A.L.T.M."/>
            <person name="Pandolfi V."/>
            <person name="Bustamante F.O."/>
            <person name="Brasileiro-Vidal A.C."/>
            <person name="Benko-Iseppon A.M."/>
        </authorList>
    </citation>
    <scope>NUCLEOTIDE SEQUENCE [LARGE SCALE GENOMIC DNA]</scope>
    <source>
        <tissue evidence="8">Leaves</tissue>
    </source>
</reference>
<dbReference type="PANTHER" id="PTHR31500:SF45">
    <property type="entry name" value="AT-HOOK MOTIF NUCLEAR-LOCALIZED PROTEIN"/>
    <property type="match status" value="1"/>
</dbReference>
<evidence type="ECO:0000256" key="5">
    <source>
        <dbReference type="ARBA" id="ARBA00023242"/>
    </source>
</evidence>
<comment type="caution">
    <text evidence="8">The sequence shown here is derived from an EMBL/GenBank/DDBJ whole genome shotgun (WGS) entry which is preliminary data.</text>
</comment>
<dbReference type="SUPFAM" id="SSF117856">
    <property type="entry name" value="AF0104/ALDC/Ptd012-like"/>
    <property type="match status" value="1"/>
</dbReference>
<feature type="domain" description="PPC" evidence="7">
    <location>
        <begin position="141"/>
        <end position="289"/>
    </location>
</feature>
<evidence type="ECO:0000256" key="6">
    <source>
        <dbReference type="RuleBase" id="RU367031"/>
    </source>
</evidence>
<dbReference type="InterPro" id="IPR005175">
    <property type="entry name" value="PPC_dom"/>
</dbReference>
<keyword evidence="3 6" id="KW-0238">DNA-binding</keyword>
<name>A0ABU6YB70_9FABA</name>
<evidence type="ECO:0000256" key="3">
    <source>
        <dbReference type="ARBA" id="ARBA00023125"/>
    </source>
</evidence>
<comment type="subcellular location">
    <subcellularLocation>
        <location evidence="6">Nucleus</location>
    </subcellularLocation>
</comment>
<dbReference type="PROSITE" id="PS51742">
    <property type="entry name" value="PPC"/>
    <property type="match status" value="1"/>
</dbReference>
<dbReference type="InterPro" id="IPR017956">
    <property type="entry name" value="AT_hook_DNA-bd_motif"/>
</dbReference>
<evidence type="ECO:0000259" key="7">
    <source>
        <dbReference type="PROSITE" id="PS51742"/>
    </source>
</evidence>
<dbReference type="EMBL" id="JASCZI010241735">
    <property type="protein sequence ID" value="MED6206028.1"/>
    <property type="molecule type" value="Genomic_DNA"/>
</dbReference>
<proteinExistence type="predicted"/>
<evidence type="ECO:0000256" key="4">
    <source>
        <dbReference type="ARBA" id="ARBA00023163"/>
    </source>
</evidence>
<dbReference type="Pfam" id="PF03479">
    <property type="entry name" value="PCC"/>
    <property type="match status" value="1"/>
</dbReference>
<organism evidence="8 9">
    <name type="scientific">Stylosanthes scabra</name>
    <dbReference type="NCBI Taxonomy" id="79078"/>
    <lineage>
        <taxon>Eukaryota</taxon>
        <taxon>Viridiplantae</taxon>
        <taxon>Streptophyta</taxon>
        <taxon>Embryophyta</taxon>
        <taxon>Tracheophyta</taxon>
        <taxon>Spermatophyta</taxon>
        <taxon>Magnoliopsida</taxon>
        <taxon>eudicotyledons</taxon>
        <taxon>Gunneridae</taxon>
        <taxon>Pentapetalae</taxon>
        <taxon>rosids</taxon>
        <taxon>fabids</taxon>
        <taxon>Fabales</taxon>
        <taxon>Fabaceae</taxon>
        <taxon>Papilionoideae</taxon>
        <taxon>50 kb inversion clade</taxon>
        <taxon>dalbergioids sensu lato</taxon>
        <taxon>Dalbergieae</taxon>
        <taxon>Pterocarpus clade</taxon>
        <taxon>Stylosanthes</taxon>
    </lineage>
</organism>
<comment type="function">
    <text evidence="1 6">Transcription factor that specifically binds AT-rich DNA sequences related to the nuclear matrix attachment regions (MARs).</text>
</comment>
<keyword evidence="5 6" id="KW-0539">Nucleus</keyword>
<evidence type="ECO:0000256" key="1">
    <source>
        <dbReference type="ARBA" id="ARBA00003687"/>
    </source>
</evidence>
<sequence length="400" mass="41707">MEQHNPQPPSDPILEHTSSHDNNNIIIVPNEAKMAVVSDSGGSDFMARPEAGGSGHHNHGVIVMKRGRGRPRKYFDANGSGSGSRGRILSPVSAAPPPGFSVALASPIESRAVKRGRGRPRGSGKLQILASIGGFVAETAGGSFTPHVMIVGTGEDVVSRILSFFQNGPRAVCILSATGSVSSVVIRQPGVSGGLLRYEGRFEILSLSGSCTYSNGTSNGYRKDGMLSVSLAKPDGRVFGGAIESSLIAACPIQIVLATFKQNISNQIKRRYSSEPPSDRVPYASATAVAEPDIPDSSRGSHKVHKLSEQSFPSPPITTNGVQDGVTIVTTTTTNGGSNDVVSAITTTTITNGIAENVIPTTTNGVSHNVIAEDLNMHSGSVDDVIDLDQTASPEDVDTN</sequence>
<evidence type="ECO:0000313" key="8">
    <source>
        <dbReference type="EMBL" id="MED6206028.1"/>
    </source>
</evidence>
<accession>A0ABU6YB70</accession>
<dbReference type="CDD" id="cd11378">
    <property type="entry name" value="DUF296"/>
    <property type="match status" value="1"/>
</dbReference>
<keyword evidence="4 6" id="KW-0804">Transcription</keyword>
<protein>
    <recommendedName>
        <fullName evidence="6">AT-hook motif nuclear-localized protein</fullName>
    </recommendedName>
</protein>
<gene>
    <name evidence="8" type="ORF">PIB30_023094</name>
</gene>
<dbReference type="SMART" id="SM00384">
    <property type="entry name" value="AT_hook"/>
    <property type="match status" value="2"/>
</dbReference>
<dbReference type="Proteomes" id="UP001341840">
    <property type="component" value="Unassembled WGS sequence"/>
</dbReference>
<comment type="domain">
    <text evidence="6">The PPC domain mediates interactions between AHL proteins.</text>
</comment>
<keyword evidence="9" id="KW-1185">Reference proteome</keyword>
<keyword evidence="2 6" id="KW-0805">Transcription regulation</keyword>
<dbReference type="Gene3D" id="3.30.1330.80">
    <property type="entry name" value="Hypothetical protein, similar to alpha- acetolactate decarboxylase, domain 2"/>
    <property type="match status" value="1"/>
</dbReference>
<evidence type="ECO:0000313" key="9">
    <source>
        <dbReference type="Proteomes" id="UP001341840"/>
    </source>
</evidence>
<evidence type="ECO:0000256" key="2">
    <source>
        <dbReference type="ARBA" id="ARBA00023015"/>
    </source>
</evidence>
<dbReference type="InterPro" id="IPR039605">
    <property type="entry name" value="AHL"/>
</dbReference>